<proteinExistence type="inferred from homology"/>
<evidence type="ECO:0000256" key="7">
    <source>
        <dbReference type="ARBA" id="ARBA00023098"/>
    </source>
</evidence>
<feature type="compositionally biased region" description="Basic and acidic residues" evidence="13">
    <location>
        <begin position="1"/>
        <end position="11"/>
    </location>
</feature>
<evidence type="ECO:0000313" key="17">
    <source>
        <dbReference type="Proteomes" id="UP000321154"/>
    </source>
</evidence>
<dbReference type="GO" id="GO:0008444">
    <property type="term" value="F:CDP-diacylglycerol-glycerol-3-phosphate 3-phosphatidyltransferase activity"/>
    <property type="evidence" value="ECO:0007669"/>
    <property type="project" value="UniProtKB-UniRule"/>
</dbReference>
<evidence type="ECO:0000313" key="18">
    <source>
        <dbReference type="Proteomes" id="UP000522688"/>
    </source>
</evidence>
<evidence type="ECO:0000256" key="10">
    <source>
        <dbReference type="ARBA" id="ARBA00023264"/>
    </source>
</evidence>
<dbReference type="Pfam" id="PF01066">
    <property type="entry name" value="CDP-OH_P_transf"/>
    <property type="match status" value="1"/>
</dbReference>
<evidence type="ECO:0000256" key="11">
    <source>
        <dbReference type="NCBIfam" id="TIGR00560"/>
    </source>
</evidence>
<comment type="similarity">
    <text evidence="2 12">Belongs to the CDP-alcohol phosphatidyltransferase class-I family.</text>
</comment>
<feature type="transmembrane region" description="Helical" evidence="14">
    <location>
        <begin position="155"/>
        <end position="177"/>
    </location>
</feature>
<feature type="transmembrane region" description="Helical" evidence="14">
    <location>
        <begin position="63"/>
        <end position="81"/>
    </location>
</feature>
<comment type="subcellular location">
    <subcellularLocation>
        <location evidence="1">Membrane</location>
        <topology evidence="1">Multi-pass membrane protein</topology>
    </subcellularLocation>
</comment>
<dbReference type="GO" id="GO:0046474">
    <property type="term" value="P:glycerophospholipid biosynthetic process"/>
    <property type="evidence" value="ECO:0007669"/>
    <property type="project" value="TreeGrafter"/>
</dbReference>
<dbReference type="PANTHER" id="PTHR14269:SF52">
    <property type="entry name" value="PHOSPHATIDYLGLYCEROPHOSPHATE SYNTHASE-RELATED"/>
    <property type="match status" value="1"/>
</dbReference>
<keyword evidence="8 14" id="KW-0472">Membrane</keyword>
<evidence type="ECO:0000256" key="14">
    <source>
        <dbReference type="SAM" id="Phobius"/>
    </source>
</evidence>
<sequence>MTERDTPDAPRRGSSFSFRGRVARSGPGPASTGNIANIITVVRILMAPVFIAWLLIDDGADGSLRIWAAVLFVVAILTDSLDGMLARGLDLVTDFGKIVDPIADKVLIGGALVSLSILGELPWWVTVVILVREIGITVFRFIVIRDRVIPASKGGKLKTVLQAVAVTLALFPLWNLLGPGMHWVNGVLMTAAVLATVVSGLDYLRVAAKHGRSS</sequence>
<evidence type="ECO:0000256" key="2">
    <source>
        <dbReference type="ARBA" id="ARBA00010441"/>
    </source>
</evidence>
<protein>
    <recommendedName>
        <fullName evidence="11">CDP-diacylglycerol--glycerol-3-phosphate 3-phosphatidyltransferase</fullName>
        <ecNumber evidence="11">2.7.8.5</ecNumber>
    </recommendedName>
</protein>
<gene>
    <name evidence="16" type="ORF">FB463_001472</name>
    <name evidence="15" type="ORF">FFA01_11830</name>
</gene>
<dbReference type="Gene3D" id="1.20.120.1760">
    <property type="match status" value="1"/>
</dbReference>
<evidence type="ECO:0000256" key="13">
    <source>
        <dbReference type="SAM" id="MobiDB-lite"/>
    </source>
</evidence>
<keyword evidence="10" id="KW-1208">Phospholipid metabolism</keyword>
<evidence type="ECO:0000256" key="4">
    <source>
        <dbReference type="ARBA" id="ARBA00022679"/>
    </source>
</evidence>
<organism evidence="16 18">
    <name type="scientific">Frigoribacterium faeni</name>
    <dbReference type="NCBI Taxonomy" id="145483"/>
    <lineage>
        <taxon>Bacteria</taxon>
        <taxon>Bacillati</taxon>
        <taxon>Actinomycetota</taxon>
        <taxon>Actinomycetes</taxon>
        <taxon>Micrococcales</taxon>
        <taxon>Microbacteriaceae</taxon>
        <taxon>Frigoribacterium</taxon>
    </lineage>
</organism>
<feature type="transmembrane region" description="Helical" evidence="14">
    <location>
        <begin position="183"/>
        <end position="204"/>
    </location>
</feature>
<dbReference type="UniPathway" id="UPA00085"/>
<dbReference type="AlphaFoldDB" id="A0A7W3PIN5"/>
<evidence type="ECO:0000256" key="12">
    <source>
        <dbReference type="RuleBase" id="RU003750"/>
    </source>
</evidence>
<dbReference type="PIRSF" id="PIRSF000847">
    <property type="entry name" value="Phos_ph_gly_syn"/>
    <property type="match status" value="1"/>
</dbReference>
<evidence type="ECO:0000256" key="5">
    <source>
        <dbReference type="ARBA" id="ARBA00022692"/>
    </source>
</evidence>
<dbReference type="PANTHER" id="PTHR14269">
    <property type="entry name" value="CDP-DIACYLGLYCEROL--GLYCEROL-3-PHOSPHATE 3-PHOSPHATIDYLTRANSFERASE-RELATED"/>
    <property type="match status" value="1"/>
</dbReference>
<feature type="compositionally biased region" description="Low complexity" evidence="13">
    <location>
        <begin position="12"/>
        <end position="26"/>
    </location>
</feature>
<name>A0A7W3PIN5_9MICO</name>
<dbReference type="Proteomes" id="UP000321154">
    <property type="component" value="Unassembled WGS sequence"/>
</dbReference>
<dbReference type="InterPro" id="IPR043130">
    <property type="entry name" value="CDP-OH_PTrfase_TM_dom"/>
</dbReference>
<evidence type="ECO:0000256" key="9">
    <source>
        <dbReference type="ARBA" id="ARBA00023209"/>
    </source>
</evidence>
<reference evidence="16 18" key="2">
    <citation type="submission" date="2020-07" db="EMBL/GenBank/DDBJ databases">
        <title>Sequencing the genomes of 1000 actinobacteria strains.</title>
        <authorList>
            <person name="Klenk H.-P."/>
        </authorList>
    </citation>
    <scope>NUCLEOTIDE SEQUENCE [LARGE SCALE GENOMIC DNA]</scope>
    <source>
        <strain evidence="16 18">DSM 10309</strain>
    </source>
</reference>
<dbReference type="InterPro" id="IPR000462">
    <property type="entry name" value="CDP-OH_P_trans"/>
</dbReference>
<comment type="caution">
    <text evidence="16">The sequence shown here is derived from an EMBL/GenBank/DDBJ whole genome shotgun (WGS) entry which is preliminary data.</text>
</comment>
<dbReference type="InterPro" id="IPR050324">
    <property type="entry name" value="CDP-alcohol_PTase-I"/>
</dbReference>
<evidence type="ECO:0000256" key="3">
    <source>
        <dbReference type="ARBA" id="ARBA00022516"/>
    </source>
</evidence>
<dbReference type="RefSeq" id="WP_146853971.1">
    <property type="nucleotide sequence ID" value="NZ_BAAAHR010000001.1"/>
</dbReference>
<accession>A0A7W3PIN5</accession>
<keyword evidence="9" id="KW-0594">Phospholipid biosynthesis</keyword>
<keyword evidence="4 12" id="KW-0808">Transferase</keyword>
<dbReference type="GO" id="GO:0016020">
    <property type="term" value="C:membrane"/>
    <property type="evidence" value="ECO:0007669"/>
    <property type="project" value="UniProtKB-SubCell"/>
</dbReference>
<dbReference type="InterPro" id="IPR048254">
    <property type="entry name" value="CDP_ALCOHOL_P_TRANSF_CS"/>
</dbReference>
<dbReference type="OrthoDB" id="9796672at2"/>
<keyword evidence="17" id="KW-1185">Reference proteome</keyword>
<evidence type="ECO:0000256" key="8">
    <source>
        <dbReference type="ARBA" id="ARBA00023136"/>
    </source>
</evidence>
<feature type="transmembrane region" description="Helical" evidence="14">
    <location>
        <begin position="121"/>
        <end position="143"/>
    </location>
</feature>
<dbReference type="PROSITE" id="PS00379">
    <property type="entry name" value="CDP_ALCOHOL_P_TRANSF"/>
    <property type="match status" value="1"/>
</dbReference>
<reference evidence="15 17" key="1">
    <citation type="submission" date="2019-07" db="EMBL/GenBank/DDBJ databases">
        <title>Whole genome shotgun sequence of Frigoribacterium faeni NBRC 103066.</title>
        <authorList>
            <person name="Hosoyama A."/>
            <person name="Uohara A."/>
            <person name="Ohji S."/>
            <person name="Ichikawa N."/>
        </authorList>
    </citation>
    <scope>NUCLEOTIDE SEQUENCE [LARGE SCALE GENOMIC DNA]</scope>
    <source>
        <strain evidence="15 17">NBRC 103066</strain>
    </source>
</reference>
<evidence type="ECO:0000313" key="15">
    <source>
        <dbReference type="EMBL" id="GEK82874.1"/>
    </source>
</evidence>
<dbReference type="Proteomes" id="UP000522688">
    <property type="component" value="Unassembled WGS sequence"/>
</dbReference>
<feature type="region of interest" description="Disordered" evidence="13">
    <location>
        <begin position="1"/>
        <end position="29"/>
    </location>
</feature>
<dbReference type="InterPro" id="IPR004570">
    <property type="entry name" value="Phosphatidylglycerol_P_synth"/>
</dbReference>
<dbReference type="EMBL" id="JACGWW010000002">
    <property type="protein sequence ID" value="MBA8813223.1"/>
    <property type="molecule type" value="Genomic_DNA"/>
</dbReference>
<feature type="transmembrane region" description="Helical" evidence="14">
    <location>
        <begin position="35"/>
        <end position="56"/>
    </location>
</feature>
<keyword evidence="6 14" id="KW-1133">Transmembrane helix</keyword>
<evidence type="ECO:0000256" key="6">
    <source>
        <dbReference type="ARBA" id="ARBA00022989"/>
    </source>
</evidence>
<dbReference type="NCBIfam" id="TIGR00560">
    <property type="entry name" value="pgsA"/>
    <property type="match status" value="1"/>
</dbReference>
<evidence type="ECO:0000256" key="1">
    <source>
        <dbReference type="ARBA" id="ARBA00004141"/>
    </source>
</evidence>
<dbReference type="EMBL" id="BJUV01000009">
    <property type="protein sequence ID" value="GEK82874.1"/>
    <property type="molecule type" value="Genomic_DNA"/>
</dbReference>
<evidence type="ECO:0000313" key="16">
    <source>
        <dbReference type="EMBL" id="MBA8813223.1"/>
    </source>
</evidence>
<keyword evidence="3" id="KW-0444">Lipid biosynthesis</keyword>
<dbReference type="EC" id="2.7.8.5" evidence="11"/>
<keyword evidence="5 14" id="KW-0812">Transmembrane</keyword>
<keyword evidence="7" id="KW-0443">Lipid metabolism</keyword>